<dbReference type="EMBL" id="BMKB01000004">
    <property type="protein sequence ID" value="GGA54512.1"/>
    <property type="molecule type" value="Genomic_DNA"/>
</dbReference>
<feature type="transmembrane region" description="Helical" evidence="1">
    <location>
        <begin position="79"/>
        <end position="98"/>
    </location>
</feature>
<gene>
    <name evidence="3" type="ORF">GCM10011499_25870</name>
</gene>
<comment type="caution">
    <text evidence="3">The sequence shown here is derived from an EMBL/GenBank/DDBJ whole genome shotgun (WGS) entry which is preliminary data.</text>
</comment>
<feature type="transmembrane region" description="Helical" evidence="1">
    <location>
        <begin position="270"/>
        <end position="288"/>
    </location>
</feature>
<sequence length="313" mass="33937">MTTIAAPPTERRLFAIGIVLTTFVFFTACDVAAKWMVVSGIPPLQVAFVRYMVQFAFMLGLALPHIGEGVFRSGNTPLLVIRGAALLGMTALNFFALVHLPLTLTSTIMFSIPLLVTALSVPFLGESVGWRRWMAVFMGFVGILVIVQPWDAQFHWAVLLSLGCSLCGALYFILTRKLAGRTSTMSMQLYAGGVGAIVLLPFALMDWVWPDGPVAWIILLSVGVAAMIGHQISIAAHRLAPASVLAPFAYTQIVWMSLASWWIFAEPPTAWLYIGAPIVIGSGLYIWLRERVLAKPVVTPVAPHATGDKLGQA</sequence>
<dbReference type="InterPro" id="IPR000620">
    <property type="entry name" value="EamA_dom"/>
</dbReference>
<feature type="domain" description="EamA" evidence="2">
    <location>
        <begin position="156"/>
        <end position="282"/>
    </location>
</feature>
<evidence type="ECO:0000313" key="4">
    <source>
        <dbReference type="Proteomes" id="UP000596977"/>
    </source>
</evidence>
<feature type="transmembrane region" description="Helical" evidence="1">
    <location>
        <begin position="132"/>
        <end position="150"/>
    </location>
</feature>
<dbReference type="PANTHER" id="PTHR22911">
    <property type="entry name" value="ACYL-MALONYL CONDENSING ENZYME-RELATED"/>
    <property type="match status" value="1"/>
</dbReference>
<feature type="domain" description="EamA" evidence="2">
    <location>
        <begin position="15"/>
        <end position="147"/>
    </location>
</feature>
<organism evidence="3 4">
    <name type="scientific">Pelagibacterium lentulum</name>
    <dbReference type="NCBI Taxonomy" id="2029865"/>
    <lineage>
        <taxon>Bacteria</taxon>
        <taxon>Pseudomonadati</taxon>
        <taxon>Pseudomonadota</taxon>
        <taxon>Alphaproteobacteria</taxon>
        <taxon>Hyphomicrobiales</taxon>
        <taxon>Devosiaceae</taxon>
        <taxon>Pelagibacterium</taxon>
    </lineage>
</organism>
<feature type="transmembrane region" description="Helical" evidence="1">
    <location>
        <begin position="244"/>
        <end position="264"/>
    </location>
</feature>
<feature type="transmembrane region" description="Helical" evidence="1">
    <location>
        <begin position="12"/>
        <end position="36"/>
    </location>
</feature>
<feature type="transmembrane region" description="Helical" evidence="1">
    <location>
        <begin position="156"/>
        <end position="175"/>
    </location>
</feature>
<keyword evidence="1" id="KW-0472">Membrane</keyword>
<dbReference type="SUPFAM" id="SSF103481">
    <property type="entry name" value="Multidrug resistance efflux transporter EmrE"/>
    <property type="match status" value="2"/>
</dbReference>
<evidence type="ECO:0000259" key="2">
    <source>
        <dbReference type="Pfam" id="PF00892"/>
    </source>
</evidence>
<proteinExistence type="predicted"/>
<dbReference type="GO" id="GO:0016020">
    <property type="term" value="C:membrane"/>
    <property type="evidence" value="ECO:0007669"/>
    <property type="project" value="InterPro"/>
</dbReference>
<dbReference type="PANTHER" id="PTHR22911:SF103">
    <property type="entry name" value="BLR2811 PROTEIN"/>
    <property type="match status" value="1"/>
</dbReference>
<keyword evidence="1" id="KW-1133">Transmembrane helix</keyword>
<dbReference type="Proteomes" id="UP000596977">
    <property type="component" value="Unassembled WGS sequence"/>
</dbReference>
<dbReference type="Pfam" id="PF00892">
    <property type="entry name" value="EamA"/>
    <property type="match status" value="2"/>
</dbReference>
<evidence type="ECO:0000256" key="1">
    <source>
        <dbReference type="SAM" id="Phobius"/>
    </source>
</evidence>
<dbReference type="OrthoDB" id="9815809at2"/>
<feature type="transmembrane region" description="Helical" evidence="1">
    <location>
        <begin position="187"/>
        <end position="208"/>
    </location>
</feature>
<reference evidence="3 4" key="1">
    <citation type="journal article" date="2014" name="Int. J. Syst. Evol. Microbiol.">
        <title>Complete genome sequence of Corynebacterium casei LMG S-19264T (=DSM 44701T), isolated from a smear-ripened cheese.</title>
        <authorList>
            <consortium name="US DOE Joint Genome Institute (JGI-PGF)"/>
            <person name="Walter F."/>
            <person name="Albersmeier A."/>
            <person name="Kalinowski J."/>
            <person name="Ruckert C."/>
        </authorList>
    </citation>
    <scope>NUCLEOTIDE SEQUENCE [LARGE SCALE GENOMIC DNA]</scope>
    <source>
        <strain evidence="3 4">CGMCC 1.15896</strain>
    </source>
</reference>
<dbReference type="AlphaFoldDB" id="A0A916VZB0"/>
<protein>
    <recommendedName>
        <fullName evidence="2">EamA domain-containing protein</fullName>
    </recommendedName>
</protein>
<keyword evidence="1" id="KW-0812">Transmembrane</keyword>
<evidence type="ECO:0000313" key="3">
    <source>
        <dbReference type="EMBL" id="GGA54512.1"/>
    </source>
</evidence>
<accession>A0A916VZB0</accession>
<feature type="transmembrane region" description="Helical" evidence="1">
    <location>
        <begin position="48"/>
        <end position="67"/>
    </location>
</feature>
<dbReference type="InterPro" id="IPR037185">
    <property type="entry name" value="EmrE-like"/>
</dbReference>
<name>A0A916VZB0_9HYPH</name>
<keyword evidence="4" id="KW-1185">Reference proteome</keyword>
<feature type="transmembrane region" description="Helical" evidence="1">
    <location>
        <begin position="214"/>
        <end position="232"/>
    </location>
</feature>
<dbReference type="RefSeq" id="WP_127072064.1">
    <property type="nucleotide sequence ID" value="NZ_BMKB01000004.1"/>
</dbReference>
<feature type="transmembrane region" description="Helical" evidence="1">
    <location>
        <begin position="104"/>
        <end position="125"/>
    </location>
</feature>